<name>A0A9Q5VMP7_PISSA</name>
<dbReference type="Proteomes" id="UP000422232">
    <property type="component" value="Plasmid unnamed2"/>
</dbReference>
<organism evidence="2 3">
    <name type="scientific">Piscirickettsia salmonis</name>
    <dbReference type="NCBI Taxonomy" id="1238"/>
    <lineage>
        <taxon>Bacteria</taxon>
        <taxon>Pseudomonadati</taxon>
        <taxon>Pseudomonadota</taxon>
        <taxon>Gammaproteobacteria</taxon>
        <taxon>Thiotrichales</taxon>
        <taxon>Piscirickettsiaceae</taxon>
        <taxon>Piscirickettsia</taxon>
    </lineage>
</organism>
<protein>
    <submittedName>
        <fullName evidence="2">Uncharacterized protein</fullName>
    </submittedName>
</protein>
<reference evidence="2 3" key="1">
    <citation type="submission" date="2019-04" db="EMBL/GenBank/DDBJ databases">
        <title>Complete genome sequencing of Piscirickettsia salmonis strain Psal-009.</title>
        <authorList>
            <person name="Schober I."/>
            <person name="Bunk B."/>
            <person name="Sproer C."/>
            <person name="Carril G.P."/>
            <person name="Riedel T."/>
            <person name="Flores-Herrera P.A."/>
            <person name="Nourdin-Galindo G."/>
            <person name="Marshall S.H."/>
            <person name="Overmann J."/>
        </authorList>
    </citation>
    <scope>NUCLEOTIDE SEQUENCE [LARGE SCALE GENOMIC DNA]</scope>
    <source>
        <strain evidence="2 3">Psal-009</strain>
        <plasmid evidence="2 3">unnamed2</plasmid>
    </source>
</reference>
<dbReference type="AlphaFoldDB" id="A0A9Q5VMP7"/>
<geneLocation type="plasmid" evidence="2 3">
    <name>unnamed2</name>
</geneLocation>
<evidence type="ECO:0000313" key="2">
    <source>
        <dbReference type="EMBL" id="QGO07724.1"/>
    </source>
</evidence>
<dbReference type="GeneID" id="66742643"/>
<keyword evidence="1" id="KW-1133">Transmembrane helix</keyword>
<feature type="transmembrane region" description="Helical" evidence="1">
    <location>
        <begin position="17"/>
        <end position="39"/>
    </location>
</feature>
<evidence type="ECO:0000313" key="3">
    <source>
        <dbReference type="Proteomes" id="UP000422232"/>
    </source>
</evidence>
<feature type="transmembrane region" description="Helical" evidence="1">
    <location>
        <begin position="51"/>
        <end position="71"/>
    </location>
</feature>
<dbReference type="RefSeq" id="WP_016210963.1">
    <property type="nucleotide sequence ID" value="NZ_CP013780.1"/>
</dbReference>
<keyword evidence="2" id="KW-0614">Plasmid</keyword>
<accession>A0A9Q5VMP7</accession>
<proteinExistence type="predicted"/>
<sequence>MNTFKKITDDLERGTRFLVVTVVLLYTCTLIVYVVQWGLSLFTDEINADLGSALITAYFLIILSVIIGAFFDKLGRNHD</sequence>
<gene>
    <name evidence="2" type="ORF">Psal009_03683</name>
</gene>
<dbReference type="EMBL" id="CP038910">
    <property type="protein sequence ID" value="QGO07724.1"/>
    <property type="molecule type" value="Genomic_DNA"/>
</dbReference>
<evidence type="ECO:0000256" key="1">
    <source>
        <dbReference type="SAM" id="Phobius"/>
    </source>
</evidence>
<keyword evidence="3" id="KW-1185">Reference proteome</keyword>
<keyword evidence="1" id="KW-0812">Transmembrane</keyword>
<keyword evidence="1" id="KW-0472">Membrane</keyword>